<keyword evidence="3" id="KW-1185">Reference proteome</keyword>
<dbReference type="Proteomes" id="UP000314294">
    <property type="component" value="Unassembled WGS sequence"/>
</dbReference>
<sequence length="81" mass="8840">MLLPPAVTDSVIDDVDNDDDDEALAVRPPIALLKPLVRFNFDSGGMRRVNLCQAHQRQAGRDGETVTGPLDTGRPDDDEQP</sequence>
<evidence type="ECO:0000313" key="3">
    <source>
        <dbReference type="Proteomes" id="UP000314294"/>
    </source>
</evidence>
<feature type="compositionally biased region" description="Acidic residues" evidence="1">
    <location>
        <begin position="11"/>
        <end position="20"/>
    </location>
</feature>
<accession>A0A4Z2H9D9</accession>
<proteinExistence type="predicted"/>
<dbReference type="AlphaFoldDB" id="A0A4Z2H9D9"/>
<organism evidence="2 3">
    <name type="scientific">Liparis tanakae</name>
    <name type="common">Tanaka's snailfish</name>
    <dbReference type="NCBI Taxonomy" id="230148"/>
    <lineage>
        <taxon>Eukaryota</taxon>
        <taxon>Metazoa</taxon>
        <taxon>Chordata</taxon>
        <taxon>Craniata</taxon>
        <taxon>Vertebrata</taxon>
        <taxon>Euteleostomi</taxon>
        <taxon>Actinopterygii</taxon>
        <taxon>Neopterygii</taxon>
        <taxon>Teleostei</taxon>
        <taxon>Neoteleostei</taxon>
        <taxon>Acanthomorphata</taxon>
        <taxon>Eupercaria</taxon>
        <taxon>Perciformes</taxon>
        <taxon>Cottioidei</taxon>
        <taxon>Cottales</taxon>
        <taxon>Liparidae</taxon>
        <taxon>Liparis</taxon>
    </lineage>
</organism>
<evidence type="ECO:0000256" key="1">
    <source>
        <dbReference type="SAM" id="MobiDB-lite"/>
    </source>
</evidence>
<feature type="region of interest" description="Disordered" evidence="1">
    <location>
        <begin position="55"/>
        <end position="81"/>
    </location>
</feature>
<name>A0A4Z2H9D9_9TELE</name>
<comment type="caution">
    <text evidence="2">The sequence shown here is derived from an EMBL/GenBank/DDBJ whole genome shotgun (WGS) entry which is preliminary data.</text>
</comment>
<reference evidence="2 3" key="1">
    <citation type="submission" date="2019-03" db="EMBL/GenBank/DDBJ databases">
        <title>First draft genome of Liparis tanakae, snailfish: a comprehensive survey of snailfish specific genes.</title>
        <authorList>
            <person name="Kim W."/>
            <person name="Song I."/>
            <person name="Jeong J.-H."/>
            <person name="Kim D."/>
            <person name="Kim S."/>
            <person name="Ryu S."/>
            <person name="Song J.Y."/>
            <person name="Lee S.K."/>
        </authorList>
    </citation>
    <scope>NUCLEOTIDE SEQUENCE [LARGE SCALE GENOMIC DNA]</scope>
    <source>
        <tissue evidence="2">Muscle</tissue>
    </source>
</reference>
<feature type="region of interest" description="Disordered" evidence="1">
    <location>
        <begin position="1"/>
        <end position="20"/>
    </location>
</feature>
<protein>
    <submittedName>
        <fullName evidence="2">Uncharacterized protein</fullName>
    </submittedName>
</protein>
<evidence type="ECO:0000313" key="2">
    <source>
        <dbReference type="EMBL" id="TNN61663.1"/>
    </source>
</evidence>
<gene>
    <name evidence="2" type="ORF">EYF80_028093</name>
</gene>
<dbReference type="EMBL" id="SRLO01000311">
    <property type="protein sequence ID" value="TNN61663.1"/>
    <property type="molecule type" value="Genomic_DNA"/>
</dbReference>